<evidence type="ECO:0000256" key="1">
    <source>
        <dbReference type="ARBA" id="ARBA00022614"/>
    </source>
</evidence>
<dbReference type="InterPro" id="IPR032675">
    <property type="entry name" value="LRR_dom_sf"/>
</dbReference>
<dbReference type="EMBL" id="GECZ01004767">
    <property type="protein sequence ID" value="JAS65002.1"/>
    <property type="molecule type" value="Transcribed_RNA"/>
</dbReference>
<evidence type="ECO:0008006" key="4">
    <source>
        <dbReference type="Google" id="ProtNLM"/>
    </source>
</evidence>
<organism evidence="3">
    <name type="scientific">Cuerna arida</name>
    <dbReference type="NCBI Taxonomy" id="1464854"/>
    <lineage>
        <taxon>Eukaryota</taxon>
        <taxon>Metazoa</taxon>
        <taxon>Ecdysozoa</taxon>
        <taxon>Arthropoda</taxon>
        <taxon>Hexapoda</taxon>
        <taxon>Insecta</taxon>
        <taxon>Pterygota</taxon>
        <taxon>Neoptera</taxon>
        <taxon>Paraneoptera</taxon>
        <taxon>Hemiptera</taxon>
        <taxon>Auchenorrhyncha</taxon>
        <taxon>Membracoidea</taxon>
        <taxon>Cicadellidae</taxon>
        <taxon>Cicadellinae</taxon>
        <taxon>Proconiini</taxon>
        <taxon>Cuerna</taxon>
    </lineage>
</organism>
<dbReference type="AlphaFoldDB" id="A0A1B6GRD6"/>
<protein>
    <recommendedName>
        <fullName evidence="4">U2A'/phosphoprotein 32 family A C-terminal domain-containing protein</fullName>
    </recommendedName>
</protein>
<gene>
    <name evidence="3" type="ORF">g.11835</name>
</gene>
<keyword evidence="1" id="KW-0433">Leucine-rich repeat</keyword>
<dbReference type="PROSITE" id="PS51450">
    <property type="entry name" value="LRR"/>
    <property type="match status" value="2"/>
</dbReference>
<dbReference type="GO" id="GO:0005737">
    <property type="term" value="C:cytoplasm"/>
    <property type="evidence" value="ECO:0007669"/>
    <property type="project" value="TreeGrafter"/>
</dbReference>
<dbReference type="SUPFAM" id="SSF52075">
    <property type="entry name" value="Outer arm dynein light chain 1"/>
    <property type="match status" value="1"/>
</dbReference>
<accession>A0A1B6GRD6</accession>
<feature type="non-terminal residue" evidence="3">
    <location>
        <position position="1"/>
    </location>
</feature>
<sequence length="125" mass="14548">LHLDLFPNLKLLALNDNEIPSLNGLKGMFQLEQLILDKNKLTTITPDQTLDLKNLLELYLERNSLSKLEFIRPLKKLRKLFIGFNKFVAKSSLTLLSELEDLQELTIHGNPLFRHSNSYRDYLPE</sequence>
<proteinExistence type="predicted"/>
<keyword evidence="2" id="KW-0677">Repeat</keyword>
<feature type="non-terminal residue" evidence="3">
    <location>
        <position position="125"/>
    </location>
</feature>
<reference evidence="3" key="1">
    <citation type="submission" date="2015-11" db="EMBL/GenBank/DDBJ databases">
        <title>De novo transcriptome assembly of four potential Pierce s Disease insect vectors from Arizona vineyards.</title>
        <authorList>
            <person name="Tassone E.E."/>
        </authorList>
    </citation>
    <scope>NUCLEOTIDE SEQUENCE</scope>
</reference>
<evidence type="ECO:0000313" key="3">
    <source>
        <dbReference type="EMBL" id="JAS65002.1"/>
    </source>
</evidence>
<dbReference type="Gene3D" id="3.80.10.10">
    <property type="entry name" value="Ribonuclease Inhibitor"/>
    <property type="match status" value="1"/>
</dbReference>
<name>A0A1B6GRD6_9HEMI</name>
<evidence type="ECO:0000256" key="2">
    <source>
        <dbReference type="ARBA" id="ARBA00022737"/>
    </source>
</evidence>
<dbReference type="PANTHER" id="PTHR15454">
    <property type="entry name" value="NISCHARIN RELATED"/>
    <property type="match status" value="1"/>
</dbReference>
<dbReference type="InterPro" id="IPR001611">
    <property type="entry name" value="Leu-rich_rpt"/>
</dbReference>
<dbReference type="Pfam" id="PF13855">
    <property type="entry name" value="LRR_8"/>
    <property type="match status" value="1"/>
</dbReference>